<dbReference type="Pfam" id="PF08238">
    <property type="entry name" value="Sel1"/>
    <property type="match status" value="7"/>
</dbReference>
<dbReference type="EMBL" id="JPLA01000043">
    <property type="protein sequence ID" value="KLD62550.1"/>
    <property type="molecule type" value="Genomic_DNA"/>
</dbReference>
<evidence type="ECO:0000256" key="1">
    <source>
        <dbReference type="SAM" id="SignalP"/>
    </source>
</evidence>
<sequence length="333" mass="34133">MIRATWLVAMAAAVAVLSMPAGAAAGDATRDALTKRAQAGDTQAQVALGRSLQDDGMAADKAAGTEWYRKAALAGSAEGAWMLGSATMAGVGVTRDVPTAIDWMRKSVAIDQNPDHMAVLAVALLSTGGMPEALQWAQKAADKGSSKGMEVLAMARLSGEMGLPKDVALAEKLLNAAAQKGDTDAQLSLGQFYVTGLFGRQDVAAGVRWLQSAADAGSAKAAGTLAYFLITGKQSVPVDAPRGVALARKAMASNEMLGHYALGVAYVTGAGIAENPAEGWYQISLAQRMDSQQQLKSAADYLAKASAKLTPAQLAQLKARVDADAGAATAPQG</sequence>
<dbReference type="Gene3D" id="1.25.40.10">
    <property type="entry name" value="Tetratricopeptide repeat domain"/>
    <property type="match status" value="1"/>
</dbReference>
<accession>A0A0G9GY96</accession>
<dbReference type="PANTHER" id="PTHR11102:SF160">
    <property type="entry name" value="ERAD-ASSOCIATED E3 UBIQUITIN-PROTEIN LIGASE COMPONENT HRD3"/>
    <property type="match status" value="1"/>
</dbReference>
<evidence type="ECO:0008006" key="4">
    <source>
        <dbReference type="Google" id="ProtNLM"/>
    </source>
</evidence>
<dbReference type="AlphaFoldDB" id="A0A0G9GY96"/>
<feature type="chain" id="PRO_5002575742" description="Sel1 repeat family protein" evidence="1">
    <location>
        <begin position="24"/>
        <end position="333"/>
    </location>
</feature>
<dbReference type="InterPro" id="IPR011990">
    <property type="entry name" value="TPR-like_helical_dom_sf"/>
</dbReference>
<dbReference type="STRING" id="1440762.Y882_15050"/>
<name>A0A0G9GY96_9GAMM</name>
<proteinExistence type="predicted"/>
<evidence type="ECO:0000313" key="3">
    <source>
        <dbReference type="Proteomes" id="UP000035481"/>
    </source>
</evidence>
<organism evidence="2 3">
    <name type="scientific">Dyella japonica DSM 16301</name>
    <dbReference type="NCBI Taxonomy" id="1440762"/>
    <lineage>
        <taxon>Bacteria</taxon>
        <taxon>Pseudomonadati</taxon>
        <taxon>Pseudomonadota</taxon>
        <taxon>Gammaproteobacteria</taxon>
        <taxon>Lysobacterales</taxon>
        <taxon>Rhodanobacteraceae</taxon>
        <taxon>Dyella</taxon>
    </lineage>
</organism>
<comment type="caution">
    <text evidence="2">The sequence shown here is derived from an EMBL/GenBank/DDBJ whole genome shotgun (WGS) entry which is preliminary data.</text>
</comment>
<dbReference type="SMART" id="SM00671">
    <property type="entry name" value="SEL1"/>
    <property type="match status" value="7"/>
</dbReference>
<dbReference type="PANTHER" id="PTHR11102">
    <property type="entry name" value="SEL-1-LIKE PROTEIN"/>
    <property type="match status" value="1"/>
</dbReference>
<dbReference type="InterPro" id="IPR006597">
    <property type="entry name" value="Sel1-like"/>
</dbReference>
<reference evidence="2 3" key="1">
    <citation type="journal article" date="2015" name="Antonie Van Leeuwenhoek">
        <title>A phylogenomic and molecular marker based taxonomic framework for the order Xanthomonadales: proposal to transfer the families Algiphilaceae and Solimonadaceae to the order Nevskiales ord. nov. and to create a new family within the order Xanthomonadales, the family Rhodanobacteraceae fam. nov., containing the genus Rhodanobacter and its closest relatives.</title>
        <authorList>
            <person name="Naushad S."/>
            <person name="Adeolu M."/>
            <person name="Wong S."/>
            <person name="Sohail M."/>
            <person name="Schellhorn H.E."/>
            <person name="Gupta R.S."/>
        </authorList>
    </citation>
    <scope>NUCLEOTIDE SEQUENCE [LARGE SCALE GENOMIC DNA]</scope>
    <source>
        <strain evidence="2 3">DSM 16301</strain>
    </source>
</reference>
<protein>
    <recommendedName>
        <fullName evidence="4">Sel1 repeat family protein</fullName>
    </recommendedName>
</protein>
<dbReference type="OrthoDB" id="1442375at2"/>
<dbReference type="SUPFAM" id="SSF81901">
    <property type="entry name" value="HCP-like"/>
    <property type="match status" value="2"/>
</dbReference>
<keyword evidence="1" id="KW-0732">Signal</keyword>
<dbReference type="Proteomes" id="UP000035481">
    <property type="component" value="Unassembled WGS sequence"/>
</dbReference>
<dbReference type="RefSeq" id="WP_046972704.1">
    <property type="nucleotide sequence ID" value="NZ_JPLA01000043.1"/>
</dbReference>
<feature type="signal peptide" evidence="1">
    <location>
        <begin position="1"/>
        <end position="23"/>
    </location>
</feature>
<dbReference type="InterPro" id="IPR050767">
    <property type="entry name" value="Sel1_AlgK"/>
</dbReference>
<evidence type="ECO:0000313" key="2">
    <source>
        <dbReference type="EMBL" id="KLD62550.1"/>
    </source>
</evidence>
<gene>
    <name evidence="2" type="ORF">Y882_15050</name>
</gene>
<dbReference type="PATRIC" id="fig|1440762.4.peg.2733"/>